<dbReference type="Proteomes" id="UP001527099">
    <property type="component" value="Unassembled WGS sequence"/>
</dbReference>
<accession>A0ABT4GR05</accession>
<comment type="caution">
    <text evidence="1">The sequence shown here is derived from an EMBL/GenBank/DDBJ whole genome shotgun (WGS) entry which is preliminary data.</text>
</comment>
<protein>
    <recommendedName>
        <fullName evidence="3">IrrE N-terminal-like domain-containing protein</fullName>
    </recommendedName>
</protein>
<organism evidence="1 2">
    <name type="scientific">Paenibacillus alginolyticus</name>
    <dbReference type="NCBI Taxonomy" id="59839"/>
    <lineage>
        <taxon>Bacteria</taxon>
        <taxon>Bacillati</taxon>
        <taxon>Bacillota</taxon>
        <taxon>Bacilli</taxon>
        <taxon>Bacillales</taxon>
        <taxon>Paenibacillaceae</taxon>
        <taxon>Paenibacillus</taxon>
    </lineage>
</organism>
<dbReference type="RefSeq" id="WP_268618852.1">
    <property type="nucleotide sequence ID" value="NZ_JAMDMX010000273.1"/>
</dbReference>
<gene>
    <name evidence="1" type="ORF">M5X19_37240</name>
</gene>
<keyword evidence="2" id="KW-1185">Reference proteome</keyword>
<name>A0ABT4GR05_9BACL</name>
<reference evidence="1 2" key="1">
    <citation type="submission" date="2022-05" db="EMBL/GenBank/DDBJ databases">
        <title>Genome Sequencing of Bee-Associated Microbes.</title>
        <authorList>
            <person name="Dunlap C."/>
        </authorList>
    </citation>
    <scope>NUCLEOTIDE SEQUENCE [LARGE SCALE GENOMIC DNA]</scope>
    <source>
        <strain evidence="1 2">NRRL B-14421</strain>
    </source>
</reference>
<evidence type="ECO:0000313" key="1">
    <source>
        <dbReference type="EMBL" id="MCY9698439.1"/>
    </source>
</evidence>
<proteinExistence type="predicted"/>
<dbReference type="EMBL" id="JAMDMX010000273">
    <property type="protein sequence ID" value="MCY9698439.1"/>
    <property type="molecule type" value="Genomic_DNA"/>
</dbReference>
<evidence type="ECO:0000313" key="2">
    <source>
        <dbReference type="Proteomes" id="UP001527099"/>
    </source>
</evidence>
<sequence>MKDNVIKYNLASLEKMKENSPLKHLSDEEFFEVCIYHELGHYLDYKKNQDRHSVRMENDYPELEFKFIGEQNAWRYGKEIIPPYRTEFSKNFDKLNESNIAFWTTNRMK</sequence>
<evidence type="ECO:0008006" key="3">
    <source>
        <dbReference type="Google" id="ProtNLM"/>
    </source>
</evidence>